<sequence>MAEDDPVVREIPVHLADILRGNIHVVQFPLRPVYRAMTNAPVQAKYKQVNAMLTLDYPVTMDEHYNKDDNLQMPQRLQLQSTVVAPVSNYAVGVFRGGQLHLTPVSSVLQMRPTMSHLDDNEDEEMEVDDKPEKKSSNTTTGSNVEEIQVQFKKRQSERAIAAMQNTYAYRRGIIESEEWVHLNINPTPDDEFEQLFSEVENPIAFDMSPTSYLRTLSYRENEPGPSTTEEIEDDKMEGINSTVDDKVLAVLQTYKVVAFKTLVDLLPSSIAEDEVRASLARVATTIRGSHLPKSSLLKDHVEYRTAIVKEFEKSSSVSRNALIEKYKMPPALAKTLLSEYATLDPQTRLWRLKAVEDV</sequence>
<evidence type="ECO:0000256" key="1">
    <source>
        <dbReference type="SAM" id="MobiDB-lite"/>
    </source>
</evidence>
<dbReference type="Proteomes" id="UP000481153">
    <property type="component" value="Unassembled WGS sequence"/>
</dbReference>
<dbReference type="VEuPathDB" id="FungiDB:AeMF1_002059"/>
<dbReference type="InterPro" id="IPR006886">
    <property type="entry name" value="RNA_pol_III_Rpc5"/>
</dbReference>
<gene>
    <name evidence="2" type="ORF">Ae201684_018514</name>
</gene>
<dbReference type="AlphaFoldDB" id="A0A6G0W5K9"/>
<evidence type="ECO:0000313" key="2">
    <source>
        <dbReference type="EMBL" id="KAF0722297.1"/>
    </source>
</evidence>
<dbReference type="PANTHER" id="PTHR12069">
    <property type="entry name" value="DNA-DIRECTED RNA POLYMERASES III 80 KDA POLYPEPTIDE RNA POLYMERASE III SUBUNIT 5"/>
    <property type="match status" value="1"/>
</dbReference>
<feature type="region of interest" description="Disordered" evidence="1">
    <location>
        <begin position="116"/>
        <end position="146"/>
    </location>
</feature>
<proteinExistence type="predicted"/>
<organism evidence="2 3">
    <name type="scientific">Aphanomyces euteiches</name>
    <dbReference type="NCBI Taxonomy" id="100861"/>
    <lineage>
        <taxon>Eukaryota</taxon>
        <taxon>Sar</taxon>
        <taxon>Stramenopiles</taxon>
        <taxon>Oomycota</taxon>
        <taxon>Saprolegniomycetes</taxon>
        <taxon>Saprolegniales</taxon>
        <taxon>Verrucalvaceae</taxon>
        <taxon>Aphanomyces</taxon>
    </lineage>
</organism>
<dbReference type="Pfam" id="PF04801">
    <property type="entry name" value="RPC5"/>
    <property type="match status" value="1"/>
</dbReference>
<evidence type="ECO:0008006" key="4">
    <source>
        <dbReference type="Google" id="ProtNLM"/>
    </source>
</evidence>
<evidence type="ECO:0000313" key="3">
    <source>
        <dbReference type="Proteomes" id="UP000481153"/>
    </source>
</evidence>
<keyword evidence="3" id="KW-1185">Reference proteome</keyword>
<dbReference type="GO" id="GO:0042797">
    <property type="term" value="P:tRNA transcription by RNA polymerase III"/>
    <property type="evidence" value="ECO:0007669"/>
    <property type="project" value="TreeGrafter"/>
</dbReference>
<reference evidence="2 3" key="1">
    <citation type="submission" date="2019-07" db="EMBL/GenBank/DDBJ databases">
        <title>Genomics analysis of Aphanomyces spp. identifies a new class of oomycete effector associated with host adaptation.</title>
        <authorList>
            <person name="Gaulin E."/>
        </authorList>
    </citation>
    <scope>NUCLEOTIDE SEQUENCE [LARGE SCALE GENOMIC DNA]</scope>
    <source>
        <strain evidence="2 3">ATCC 201684</strain>
    </source>
</reference>
<dbReference type="EMBL" id="VJMJ01000339">
    <property type="protein sequence ID" value="KAF0722297.1"/>
    <property type="molecule type" value="Genomic_DNA"/>
</dbReference>
<dbReference type="PANTHER" id="PTHR12069:SF0">
    <property type="entry name" value="DNA-DIRECTED RNA POLYMERASE III SUBUNIT RPC5"/>
    <property type="match status" value="1"/>
</dbReference>
<dbReference type="GO" id="GO:0005666">
    <property type="term" value="C:RNA polymerase III complex"/>
    <property type="evidence" value="ECO:0007669"/>
    <property type="project" value="TreeGrafter"/>
</dbReference>
<protein>
    <recommendedName>
        <fullName evidence="4">DNA-directed RNA polymerase III subunit RPC5</fullName>
    </recommendedName>
</protein>
<feature type="compositionally biased region" description="Polar residues" evidence="1">
    <location>
        <begin position="137"/>
        <end position="146"/>
    </location>
</feature>
<name>A0A6G0W5K9_9STRA</name>
<comment type="caution">
    <text evidence="2">The sequence shown here is derived from an EMBL/GenBank/DDBJ whole genome shotgun (WGS) entry which is preliminary data.</text>
</comment>
<accession>A0A6G0W5K9</accession>